<keyword evidence="2" id="KW-0472">Membrane</keyword>
<dbReference type="GeneID" id="78819022"/>
<sequence>MDRLMGYGLTGTIGISGSTIASAIVGDPFPVVVPAIAAGAVIAGHHLRERRADRDAAGVEDDQDDDPLGMREEMDA</sequence>
<keyword evidence="2" id="KW-0812">Transmembrane</keyword>
<gene>
    <name evidence="3" type="ORF">ACFQMA_02880</name>
</gene>
<keyword evidence="2" id="KW-1133">Transmembrane helix</keyword>
<dbReference type="RefSeq" id="WP_274324391.1">
    <property type="nucleotide sequence ID" value="NZ_CP118158.1"/>
</dbReference>
<protein>
    <recommendedName>
        <fullName evidence="5">PEP-CTERM protein-sorting domain-containing protein</fullName>
    </recommendedName>
</protein>
<name>A0ABD5XW20_9EURY</name>
<accession>A0ABD5XW20</accession>
<proteinExistence type="predicted"/>
<feature type="region of interest" description="Disordered" evidence="1">
    <location>
        <begin position="51"/>
        <end position="76"/>
    </location>
</feature>
<keyword evidence="4" id="KW-1185">Reference proteome</keyword>
<evidence type="ECO:0000256" key="2">
    <source>
        <dbReference type="SAM" id="Phobius"/>
    </source>
</evidence>
<reference evidence="3 4" key="1">
    <citation type="journal article" date="2019" name="Int. J. Syst. Evol. Microbiol.">
        <title>The Global Catalogue of Microorganisms (GCM) 10K type strain sequencing project: providing services to taxonomists for standard genome sequencing and annotation.</title>
        <authorList>
            <consortium name="The Broad Institute Genomics Platform"/>
            <consortium name="The Broad Institute Genome Sequencing Center for Infectious Disease"/>
            <person name="Wu L."/>
            <person name="Ma J."/>
        </authorList>
    </citation>
    <scope>NUCLEOTIDE SEQUENCE [LARGE SCALE GENOMIC DNA]</scope>
    <source>
        <strain evidence="3 4">XZYJT29</strain>
    </source>
</reference>
<dbReference type="AlphaFoldDB" id="A0ABD5XW20"/>
<feature type="compositionally biased region" description="Acidic residues" evidence="1">
    <location>
        <begin position="58"/>
        <end position="67"/>
    </location>
</feature>
<comment type="caution">
    <text evidence="3">The sequence shown here is derived from an EMBL/GenBank/DDBJ whole genome shotgun (WGS) entry which is preliminary data.</text>
</comment>
<dbReference type="EMBL" id="JBHTAS010000001">
    <property type="protein sequence ID" value="MFC7138781.1"/>
    <property type="molecule type" value="Genomic_DNA"/>
</dbReference>
<evidence type="ECO:0000256" key="1">
    <source>
        <dbReference type="SAM" id="MobiDB-lite"/>
    </source>
</evidence>
<evidence type="ECO:0000313" key="4">
    <source>
        <dbReference type="Proteomes" id="UP001596432"/>
    </source>
</evidence>
<dbReference type="Proteomes" id="UP001596432">
    <property type="component" value="Unassembled WGS sequence"/>
</dbReference>
<organism evidence="3 4">
    <name type="scientific">Halosimplex aquaticum</name>
    <dbReference type="NCBI Taxonomy" id="3026162"/>
    <lineage>
        <taxon>Archaea</taxon>
        <taxon>Methanobacteriati</taxon>
        <taxon>Methanobacteriota</taxon>
        <taxon>Stenosarchaea group</taxon>
        <taxon>Halobacteria</taxon>
        <taxon>Halobacteriales</taxon>
        <taxon>Haloarculaceae</taxon>
        <taxon>Halosimplex</taxon>
    </lineage>
</organism>
<feature type="transmembrane region" description="Helical" evidence="2">
    <location>
        <begin position="31"/>
        <end position="47"/>
    </location>
</feature>
<evidence type="ECO:0008006" key="5">
    <source>
        <dbReference type="Google" id="ProtNLM"/>
    </source>
</evidence>
<evidence type="ECO:0000313" key="3">
    <source>
        <dbReference type="EMBL" id="MFC7138781.1"/>
    </source>
</evidence>